<evidence type="ECO:0000313" key="2">
    <source>
        <dbReference type="EMBL" id="WXB92892.1"/>
    </source>
</evidence>
<evidence type="ECO:0000313" key="3">
    <source>
        <dbReference type="Proteomes" id="UP001387364"/>
    </source>
</evidence>
<accession>A0ABZ2N5C3</accession>
<feature type="transmembrane region" description="Helical" evidence="1">
    <location>
        <begin position="7"/>
        <end position="23"/>
    </location>
</feature>
<dbReference type="GO" id="GO:0016301">
    <property type="term" value="F:kinase activity"/>
    <property type="evidence" value="ECO:0007669"/>
    <property type="project" value="UniProtKB-KW"/>
</dbReference>
<keyword evidence="2" id="KW-0808">Transferase</keyword>
<keyword evidence="1" id="KW-0472">Membrane</keyword>
<keyword evidence="3" id="KW-1185">Reference proteome</keyword>
<protein>
    <submittedName>
        <fullName evidence="2">Histidine kinase</fullName>
    </submittedName>
</protein>
<dbReference type="EMBL" id="CP147404">
    <property type="protein sequence ID" value="WXB92892.1"/>
    <property type="molecule type" value="Genomic_DNA"/>
</dbReference>
<reference evidence="2 3" key="1">
    <citation type="submission" date="2024-02" db="EMBL/GenBank/DDBJ databases">
        <title>Seven novel Bacillus-like species.</title>
        <authorList>
            <person name="Liu G."/>
        </authorList>
    </citation>
    <scope>NUCLEOTIDE SEQUENCE [LARGE SCALE GENOMIC DNA]</scope>
    <source>
        <strain evidence="2 3">FJAT-52991</strain>
    </source>
</reference>
<evidence type="ECO:0000256" key="1">
    <source>
        <dbReference type="SAM" id="Phobius"/>
    </source>
</evidence>
<keyword evidence="1" id="KW-1133">Transmembrane helix</keyword>
<keyword evidence="1" id="KW-0812">Transmembrane</keyword>
<organism evidence="2 3">
    <name type="scientific">Bacillus kandeliae</name>
    <dbReference type="NCBI Taxonomy" id="3129297"/>
    <lineage>
        <taxon>Bacteria</taxon>
        <taxon>Bacillati</taxon>
        <taxon>Bacillota</taxon>
        <taxon>Bacilli</taxon>
        <taxon>Bacillales</taxon>
        <taxon>Bacillaceae</taxon>
        <taxon>Bacillus</taxon>
    </lineage>
</organism>
<name>A0ABZ2N5C3_9BACI</name>
<dbReference type="RefSeq" id="WP_338751869.1">
    <property type="nucleotide sequence ID" value="NZ_CP147404.1"/>
</dbReference>
<dbReference type="Proteomes" id="UP001387364">
    <property type="component" value="Chromosome"/>
</dbReference>
<feature type="transmembrane region" description="Helical" evidence="1">
    <location>
        <begin position="35"/>
        <end position="54"/>
    </location>
</feature>
<proteinExistence type="predicted"/>
<sequence length="69" mass="7750">MKKKMTFMVPIMIVVAILAMWMLEKDYPMIDLQTRLLITAGAASLSGLISLFLLGNNEEKIDPPPTKKK</sequence>
<gene>
    <name evidence="2" type="ORF">WDJ61_16945</name>
</gene>
<keyword evidence="2" id="KW-0418">Kinase</keyword>